<dbReference type="RefSeq" id="WP_146882406.1">
    <property type="nucleotide sequence ID" value="NZ_BJYF01000014.1"/>
</dbReference>
<proteinExistence type="predicted"/>
<dbReference type="Proteomes" id="UP000321635">
    <property type="component" value="Unassembled WGS sequence"/>
</dbReference>
<reference evidence="1 2" key="1">
    <citation type="submission" date="2019-07" db="EMBL/GenBank/DDBJ databases">
        <title>Whole genome shotgun sequence of Acetobacter nitrogenifigens NBRC 105050.</title>
        <authorList>
            <person name="Hosoyama A."/>
            <person name="Uohara A."/>
            <person name="Ohji S."/>
            <person name="Ichikawa N."/>
        </authorList>
    </citation>
    <scope>NUCLEOTIDE SEQUENCE [LARGE SCALE GENOMIC DNA]</scope>
    <source>
        <strain evidence="1 2">NBRC 105050</strain>
    </source>
</reference>
<evidence type="ECO:0000313" key="1">
    <source>
        <dbReference type="EMBL" id="GEN60252.1"/>
    </source>
</evidence>
<evidence type="ECO:0000313" key="2">
    <source>
        <dbReference type="Proteomes" id="UP000321635"/>
    </source>
</evidence>
<protein>
    <submittedName>
        <fullName evidence="1">Uncharacterized protein</fullName>
    </submittedName>
</protein>
<organism evidence="1 2">
    <name type="scientific">Acetobacter nitrogenifigens DSM 23921 = NBRC 105050</name>
    <dbReference type="NCBI Taxonomy" id="1120919"/>
    <lineage>
        <taxon>Bacteria</taxon>
        <taxon>Pseudomonadati</taxon>
        <taxon>Pseudomonadota</taxon>
        <taxon>Alphaproteobacteria</taxon>
        <taxon>Acetobacterales</taxon>
        <taxon>Acetobacteraceae</taxon>
        <taxon>Acetobacter</taxon>
    </lineage>
</organism>
<dbReference type="EMBL" id="BJYF01000014">
    <property type="protein sequence ID" value="GEN60252.1"/>
    <property type="molecule type" value="Genomic_DNA"/>
</dbReference>
<gene>
    <name evidence="1" type="ORF">ANI02nite_21360</name>
</gene>
<comment type="caution">
    <text evidence="1">The sequence shown here is derived from an EMBL/GenBank/DDBJ whole genome shotgun (WGS) entry which is preliminary data.</text>
</comment>
<accession>A0A511XBF4</accession>
<dbReference type="AlphaFoldDB" id="A0A511XBF4"/>
<keyword evidence="2" id="KW-1185">Reference proteome</keyword>
<name>A0A511XBF4_9PROT</name>
<sequence length="173" mass="20024">MRGRLRADYKLVNAVGPDEERRNKSEFMSFLSKFKDIKNIKLTDNFSEMLGIEFAHISTRSKASQPEFFSEYRGRVKSLTTDFVKINYVILRDGLITTNELSVDLDMHYANVTCDDVAQLFDTTWARKSANPFRPIVTLKLNSLNFSNKIEITMTKRREIPFIFCISMSETSP</sequence>